<keyword evidence="3" id="KW-0446">Lipid-binding</keyword>
<dbReference type="Gene3D" id="1.10.110.10">
    <property type="entry name" value="Plant lipid-transfer and hydrophobic proteins"/>
    <property type="match status" value="1"/>
</dbReference>
<evidence type="ECO:0000313" key="6">
    <source>
        <dbReference type="EMBL" id="PQQ14080.1"/>
    </source>
</evidence>
<reference evidence="6 7" key="1">
    <citation type="submission" date="2018-02" db="EMBL/GenBank/DDBJ databases">
        <title>Draft genome of wild Prunus yedoensis var. nudiflora.</title>
        <authorList>
            <person name="Baek S."/>
            <person name="Kim J.-H."/>
            <person name="Choi K."/>
            <person name="Kim G.-B."/>
            <person name="Cho A."/>
            <person name="Jang H."/>
            <person name="Shin C.-H."/>
            <person name="Yu H.-J."/>
            <person name="Mun J.-H."/>
        </authorList>
    </citation>
    <scope>NUCLEOTIDE SEQUENCE [LARGE SCALE GENOMIC DNA]</scope>
    <source>
        <strain evidence="7">cv. Jeju island</strain>
        <tissue evidence="6">Leaf</tissue>
    </source>
</reference>
<protein>
    <submittedName>
        <fullName evidence="6">Uncharacterized protein</fullName>
    </submittedName>
</protein>
<evidence type="ECO:0000256" key="2">
    <source>
        <dbReference type="ARBA" id="ARBA00022448"/>
    </source>
</evidence>
<dbReference type="InterPro" id="IPR036312">
    <property type="entry name" value="Bifun_inhib/LTP/seed_sf"/>
</dbReference>
<dbReference type="GO" id="GO:0008289">
    <property type="term" value="F:lipid binding"/>
    <property type="evidence" value="ECO:0007669"/>
    <property type="project" value="UniProtKB-KW"/>
</dbReference>
<gene>
    <name evidence="6" type="ORF">Pyn_06892</name>
    <name evidence="5" type="ORF">Pyn_27133</name>
</gene>
<name>A0A314Z5X2_PRUYE</name>
<dbReference type="EMBL" id="PJQY01001360">
    <property type="protein sequence ID" value="PQQ03288.1"/>
    <property type="molecule type" value="Genomic_DNA"/>
</dbReference>
<accession>A0A314Z5X2</accession>
<comment type="function">
    <text evidence="1">Plant non-specific lipid-transfer proteins transfer phospholipids as well as galactolipids across membranes. May play a role in wax or cutin deposition in the cell walls of expanding epidermal cells and certain secretory tissues.</text>
</comment>
<comment type="caution">
    <text evidence="6">The sequence shown here is derived from an EMBL/GenBank/DDBJ whole genome shotgun (WGS) entry which is preliminary data.</text>
</comment>
<evidence type="ECO:0000256" key="4">
    <source>
        <dbReference type="SAM" id="SignalP"/>
    </source>
</evidence>
<dbReference type="SUPFAM" id="SSF47699">
    <property type="entry name" value="Bifunctional inhibitor/lipid-transfer protein/seed storage 2S albumin"/>
    <property type="match status" value="1"/>
</dbReference>
<sequence>MKVVGSLGVALCLFLVVGVLVEVVPMAEGNTTPSQCKQETDLLVSACKSAVIIGLKPSANCCQRVRVTHVECACPYVTPKVANLIPLGRTIKQIEGCGRSVPRNFKCGSITTPP</sequence>
<dbReference type="AlphaFoldDB" id="A0A314Z5X2"/>
<dbReference type="EMBL" id="PJQY01000273">
    <property type="protein sequence ID" value="PQQ14080.1"/>
    <property type="molecule type" value="Genomic_DNA"/>
</dbReference>
<dbReference type="PANTHER" id="PTHR33286">
    <property type="entry name" value="BIFUNCTIONAL INHIBITOR/LIPID-TRANSFER PROTEIN/SEED STORAGE 2S ALBUMIN SUPERFAMILY PROTEIN"/>
    <property type="match status" value="1"/>
</dbReference>
<keyword evidence="7" id="KW-1185">Reference proteome</keyword>
<feature type="signal peptide" evidence="4">
    <location>
        <begin position="1"/>
        <end position="29"/>
    </location>
</feature>
<proteinExistence type="predicted"/>
<evidence type="ECO:0000313" key="5">
    <source>
        <dbReference type="EMBL" id="PQQ03288.1"/>
    </source>
</evidence>
<evidence type="ECO:0000313" key="7">
    <source>
        <dbReference type="Proteomes" id="UP000250321"/>
    </source>
</evidence>
<dbReference type="PANTHER" id="PTHR33286:SF7">
    <property type="entry name" value="BIFUNCTIONAL INHIBITOR_PLANT LIPID TRANSFER PROTEIN_SEED STORAGE HELICAL DOMAIN-CONTAINING PROTEIN"/>
    <property type="match status" value="1"/>
</dbReference>
<evidence type="ECO:0000256" key="3">
    <source>
        <dbReference type="ARBA" id="ARBA00023121"/>
    </source>
</evidence>
<organism evidence="6 7">
    <name type="scientific">Prunus yedoensis var. nudiflora</name>
    <dbReference type="NCBI Taxonomy" id="2094558"/>
    <lineage>
        <taxon>Eukaryota</taxon>
        <taxon>Viridiplantae</taxon>
        <taxon>Streptophyta</taxon>
        <taxon>Embryophyta</taxon>
        <taxon>Tracheophyta</taxon>
        <taxon>Spermatophyta</taxon>
        <taxon>Magnoliopsida</taxon>
        <taxon>eudicotyledons</taxon>
        <taxon>Gunneridae</taxon>
        <taxon>Pentapetalae</taxon>
        <taxon>rosids</taxon>
        <taxon>fabids</taxon>
        <taxon>Rosales</taxon>
        <taxon>Rosaceae</taxon>
        <taxon>Amygdaloideae</taxon>
        <taxon>Amygdaleae</taxon>
        <taxon>Prunus</taxon>
    </lineage>
</organism>
<evidence type="ECO:0000256" key="1">
    <source>
        <dbReference type="ARBA" id="ARBA00003211"/>
    </source>
</evidence>
<dbReference type="OrthoDB" id="1885440at2759"/>
<feature type="chain" id="PRO_5036060240" evidence="4">
    <location>
        <begin position="30"/>
        <end position="114"/>
    </location>
</feature>
<dbReference type="STRING" id="2094558.A0A314Z5X2"/>
<keyword evidence="2" id="KW-0813">Transport</keyword>
<dbReference type="Proteomes" id="UP000250321">
    <property type="component" value="Unassembled WGS sequence"/>
</dbReference>
<keyword evidence="4" id="KW-0732">Signal</keyword>